<evidence type="ECO:0000256" key="9">
    <source>
        <dbReference type="SAM" id="SignalP"/>
    </source>
</evidence>
<keyword evidence="5 8" id="KW-1133">Transmembrane helix</keyword>
<evidence type="ECO:0000256" key="3">
    <source>
        <dbReference type="ARBA" id="ARBA00022692"/>
    </source>
</evidence>
<feature type="transmembrane region" description="Helical" evidence="8">
    <location>
        <begin position="473"/>
        <end position="493"/>
    </location>
</feature>
<dbReference type="InterPro" id="IPR025958">
    <property type="entry name" value="SID1_TM_fam"/>
</dbReference>
<gene>
    <name evidence="10" type="ORF">CBOVIS_LOCUS3616</name>
</gene>
<reference evidence="10 11" key="1">
    <citation type="submission" date="2020-04" db="EMBL/GenBank/DDBJ databases">
        <authorList>
            <person name="Laetsch R D."/>
            <person name="Stevens L."/>
            <person name="Kumar S."/>
            <person name="Blaxter L. M."/>
        </authorList>
    </citation>
    <scope>NUCLEOTIDE SEQUENCE [LARGE SCALE GENOMIC DNA]</scope>
</reference>
<comment type="subcellular location">
    <subcellularLocation>
        <location evidence="1">Membrane</location>
        <topology evidence="1">Multi-pass membrane protein</topology>
    </subcellularLocation>
</comment>
<feature type="transmembrane region" description="Helical" evidence="8">
    <location>
        <begin position="370"/>
        <end position="393"/>
    </location>
</feature>
<evidence type="ECO:0000256" key="2">
    <source>
        <dbReference type="ARBA" id="ARBA00006618"/>
    </source>
</evidence>
<name>A0A8S1EAK5_9PELO</name>
<feature type="transmembrane region" description="Helical" evidence="8">
    <location>
        <begin position="556"/>
        <end position="576"/>
    </location>
</feature>
<dbReference type="GO" id="GO:0003725">
    <property type="term" value="F:double-stranded RNA binding"/>
    <property type="evidence" value="ECO:0007669"/>
    <property type="project" value="TreeGrafter"/>
</dbReference>
<organism evidence="10 11">
    <name type="scientific">Caenorhabditis bovis</name>
    <dbReference type="NCBI Taxonomy" id="2654633"/>
    <lineage>
        <taxon>Eukaryota</taxon>
        <taxon>Metazoa</taxon>
        <taxon>Ecdysozoa</taxon>
        <taxon>Nematoda</taxon>
        <taxon>Chromadorea</taxon>
        <taxon>Rhabditida</taxon>
        <taxon>Rhabditina</taxon>
        <taxon>Rhabditomorpha</taxon>
        <taxon>Rhabditoidea</taxon>
        <taxon>Rhabditidae</taxon>
        <taxon>Peloderinae</taxon>
        <taxon>Caenorhabditis</taxon>
    </lineage>
</organism>
<evidence type="ECO:0000256" key="6">
    <source>
        <dbReference type="ARBA" id="ARBA00023136"/>
    </source>
</evidence>
<dbReference type="EMBL" id="CADEPM010000002">
    <property type="protein sequence ID" value="CAB3400747.1"/>
    <property type="molecule type" value="Genomic_DNA"/>
</dbReference>
<evidence type="ECO:0000256" key="8">
    <source>
        <dbReference type="SAM" id="Phobius"/>
    </source>
</evidence>
<feature type="signal peptide" evidence="9">
    <location>
        <begin position="1"/>
        <end position="18"/>
    </location>
</feature>
<accession>A0A8S1EAK5</accession>
<dbReference type="OrthoDB" id="416618at2759"/>
<sequence>MLLRLYLFYNFLLYYSRCQSPEIIDANWNQEYNEKTLYNSSLTIFRFPVEIEYSVARVRVTCNDSSTSNPLLVVFREKSGILSLQVPIIIQNHEYNKVGRTLCPFTDDENEVLTVEVSSFKPVHYNFVASIVNNFFLEMDKTREVVASASEPIYLEYRIPKGIDSVVVHIDSNSTVCMTVSIQKIGCPVFDLTNNVISTGSHQSMTKSASIAVERSEMEAFYVIFVVNPNDNICSDMKDVLPPHPIHKNIRKKNFNVTIESASTEGEYIFAISMILGVILFIYILAIVYMVADNNAEQEHFNRGYRFFEEANYTERNRILAQEEAMLRDDEINDYDVLPDHRDKLVARAKSKLTVADMSMKTFKQREKKYNVYWVTLATVGLFYSLPVVQLVLTWQNTVRLSGDMDLCWYNFRCARPFLGFIAFNNIISNIGYILLGLLLIVLNKQRELRYTHLMQVYPRIDKECGIPQHGGIMTAIGISVVLEGILSASYHICPSSSNYQFDTSFMYVIGMLGMLKLYQLRHPDVNANAHVAFAVVAVFILIAMCGVYLHNIAFWAIFSILYIFTLLTVTIEFYFKGIWKFNFREQLNIFKYAFASSRRCSCLIPTYMGALSEGNLITYNLLTTATVNWFRLAAMVDFGVLFGVLSGVVRL</sequence>
<feature type="chain" id="PRO_5035750070" description="SID1 transmembrane family member 1" evidence="9">
    <location>
        <begin position="19"/>
        <end position="652"/>
    </location>
</feature>
<keyword evidence="7" id="KW-0325">Glycoprotein</keyword>
<proteinExistence type="inferred from homology"/>
<dbReference type="Pfam" id="PF13965">
    <property type="entry name" value="SID-1_RNA_chan"/>
    <property type="match status" value="1"/>
</dbReference>
<feature type="transmembrane region" description="Helical" evidence="8">
    <location>
        <begin position="418"/>
        <end position="443"/>
    </location>
</feature>
<comment type="similarity">
    <text evidence="2">Belongs to the SID1 family.</text>
</comment>
<feature type="transmembrane region" description="Helical" evidence="8">
    <location>
        <begin position="630"/>
        <end position="650"/>
    </location>
</feature>
<evidence type="ECO:0000256" key="4">
    <source>
        <dbReference type="ARBA" id="ARBA00022729"/>
    </source>
</evidence>
<evidence type="ECO:0000313" key="10">
    <source>
        <dbReference type="EMBL" id="CAB3400747.1"/>
    </source>
</evidence>
<dbReference type="AlphaFoldDB" id="A0A8S1EAK5"/>
<keyword evidence="4 9" id="KW-0732">Signal</keyword>
<dbReference type="PANTHER" id="PTHR12185">
    <property type="entry name" value="SID1 TRANSMEMBRANE FAMILY MEMEBER"/>
    <property type="match status" value="1"/>
</dbReference>
<evidence type="ECO:0000256" key="1">
    <source>
        <dbReference type="ARBA" id="ARBA00004141"/>
    </source>
</evidence>
<protein>
    <recommendedName>
        <fullName evidence="12">SID1 transmembrane family member 1</fullName>
    </recommendedName>
</protein>
<evidence type="ECO:0000313" key="11">
    <source>
        <dbReference type="Proteomes" id="UP000494206"/>
    </source>
</evidence>
<evidence type="ECO:0000256" key="5">
    <source>
        <dbReference type="ARBA" id="ARBA00022989"/>
    </source>
</evidence>
<dbReference type="Proteomes" id="UP000494206">
    <property type="component" value="Unassembled WGS sequence"/>
</dbReference>
<feature type="transmembrane region" description="Helical" evidence="8">
    <location>
        <begin position="499"/>
        <end position="519"/>
    </location>
</feature>
<dbReference type="GO" id="GO:0051033">
    <property type="term" value="F:RNA transmembrane transporter activity"/>
    <property type="evidence" value="ECO:0007669"/>
    <property type="project" value="TreeGrafter"/>
</dbReference>
<dbReference type="GO" id="GO:0005764">
    <property type="term" value="C:lysosome"/>
    <property type="evidence" value="ECO:0007669"/>
    <property type="project" value="TreeGrafter"/>
</dbReference>
<comment type="caution">
    <text evidence="10">The sequence shown here is derived from an EMBL/GenBank/DDBJ whole genome shotgun (WGS) entry which is preliminary data.</text>
</comment>
<dbReference type="PANTHER" id="PTHR12185:SF14">
    <property type="entry name" value="CHOLESTEROL UPTAKE PROTEIN 1"/>
    <property type="match status" value="1"/>
</dbReference>
<dbReference type="GO" id="GO:0005886">
    <property type="term" value="C:plasma membrane"/>
    <property type="evidence" value="ECO:0007669"/>
    <property type="project" value="TreeGrafter"/>
</dbReference>
<evidence type="ECO:0008006" key="12">
    <source>
        <dbReference type="Google" id="ProtNLM"/>
    </source>
</evidence>
<keyword evidence="6 8" id="KW-0472">Membrane</keyword>
<keyword evidence="3 8" id="KW-0812">Transmembrane</keyword>
<keyword evidence="11" id="KW-1185">Reference proteome</keyword>
<feature type="transmembrane region" description="Helical" evidence="8">
    <location>
        <begin position="268"/>
        <end position="292"/>
    </location>
</feature>
<evidence type="ECO:0000256" key="7">
    <source>
        <dbReference type="ARBA" id="ARBA00023180"/>
    </source>
</evidence>
<feature type="transmembrane region" description="Helical" evidence="8">
    <location>
        <begin position="531"/>
        <end position="550"/>
    </location>
</feature>